<comment type="caution">
    <text evidence="2">The sequence shown here is derived from an EMBL/GenBank/DDBJ whole genome shotgun (WGS) entry which is preliminary data.</text>
</comment>
<reference evidence="2 3" key="1">
    <citation type="submission" date="2019-11" db="EMBL/GenBank/DDBJ databases">
        <title>Acidiferrimicrobium australis gen. nov., sp. nov., an acidophilic and obligately heterotrophic, member of the Actinobacteria that catalyses dissimilatory oxido- reduction of iron isolated from metal-rich acidic water in Chile.</title>
        <authorList>
            <person name="Gonzalez D."/>
            <person name="Huber K."/>
            <person name="Hedrich S."/>
            <person name="Rojas-Villalobos C."/>
            <person name="Quatrini R."/>
            <person name="Dinamarca M.A."/>
            <person name="Schwarz A."/>
            <person name="Canales C."/>
            <person name="Nancucheo I."/>
        </authorList>
    </citation>
    <scope>NUCLEOTIDE SEQUENCE [LARGE SCALE GENOMIC DNA]</scope>
    <source>
        <strain evidence="2 3">USS-CCA1</strain>
    </source>
</reference>
<evidence type="ECO:0000313" key="2">
    <source>
        <dbReference type="EMBL" id="MST32904.1"/>
    </source>
</evidence>
<proteinExistence type="predicted"/>
<evidence type="ECO:0000256" key="1">
    <source>
        <dbReference type="SAM" id="Phobius"/>
    </source>
</evidence>
<evidence type="ECO:0008006" key="4">
    <source>
        <dbReference type="Google" id="ProtNLM"/>
    </source>
</evidence>
<feature type="transmembrane region" description="Helical" evidence="1">
    <location>
        <begin position="12"/>
        <end position="35"/>
    </location>
</feature>
<organism evidence="2 3">
    <name type="scientific">Acidiferrimicrobium australe</name>
    <dbReference type="NCBI Taxonomy" id="2664430"/>
    <lineage>
        <taxon>Bacteria</taxon>
        <taxon>Bacillati</taxon>
        <taxon>Actinomycetota</taxon>
        <taxon>Acidimicrobiia</taxon>
        <taxon>Acidimicrobiales</taxon>
        <taxon>Acidimicrobiaceae</taxon>
        <taxon>Acidiferrimicrobium</taxon>
    </lineage>
</organism>
<keyword evidence="3" id="KW-1185">Reference proteome</keyword>
<keyword evidence="1" id="KW-1133">Transmembrane helix</keyword>
<sequence length="233" mass="24666">MSRIRDVLRRNLIVASIVALFVVGLVVSGAATGGFKASLASSSSCGYGYTCPPPSTTTTAPSTTISATNRTGPGDVVISGTTAGNTTVKLYDEWYGRSYYVYKATTTSSSSGAYSFTVHIDRTNHFYVVVNGTKSASVAAVVSLTKVYVTPPPANRPGTVSVRVTTNQANAVIHLFDLYAGARYYVQKAVHVAEPIAYGNGVWTFQITNVRATNHFFAVVNGVKSNTVTALIK</sequence>
<dbReference type="Proteomes" id="UP000437736">
    <property type="component" value="Unassembled WGS sequence"/>
</dbReference>
<evidence type="ECO:0000313" key="3">
    <source>
        <dbReference type="Proteomes" id="UP000437736"/>
    </source>
</evidence>
<keyword evidence="1" id="KW-0472">Membrane</keyword>
<keyword evidence="1" id="KW-0812">Transmembrane</keyword>
<gene>
    <name evidence="2" type="ORF">GHK86_09255</name>
</gene>
<name>A0ABW9QU08_9ACTN</name>
<dbReference type="EMBL" id="WJHE01000426">
    <property type="protein sequence ID" value="MST32904.1"/>
    <property type="molecule type" value="Genomic_DNA"/>
</dbReference>
<protein>
    <recommendedName>
        <fullName evidence="4">DUF4397 domain-containing protein</fullName>
    </recommendedName>
</protein>
<accession>A0ABW9QU08</accession>